<feature type="transmembrane region" description="Helical" evidence="9">
    <location>
        <begin position="294"/>
        <end position="314"/>
    </location>
</feature>
<comment type="caution">
    <text evidence="11">The sequence shown here is derived from an EMBL/GenBank/DDBJ whole genome shotgun (WGS) entry which is preliminary data.</text>
</comment>
<dbReference type="AlphaFoldDB" id="A0A9Q1I808"/>
<feature type="transmembrane region" description="Helical" evidence="9">
    <location>
        <begin position="7"/>
        <end position="25"/>
    </location>
</feature>
<feature type="region of interest" description="Disordered" evidence="10">
    <location>
        <begin position="372"/>
        <end position="417"/>
    </location>
</feature>
<feature type="transmembrane region" description="Helical" evidence="9">
    <location>
        <begin position="237"/>
        <end position="255"/>
    </location>
</feature>
<dbReference type="OrthoDB" id="6136301at2759"/>
<evidence type="ECO:0000256" key="1">
    <source>
        <dbReference type="ARBA" id="ARBA00004651"/>
    </source>
</evidence>
<feature type="transmembrane region" description="Helical" evidence="9">
    <location>
        <begin position="267"/>
        <end position="285"/>
    </location>
</feature>
<feature type="transmembrane region" description="Helical" evidence="9">
    <location>
        <begin position="45"/>
        <end position="69"/>
    </location>
</feature>
<evidence type="ECO:0000256" key="3">
    <source>
        <dbReference type="ARBA" id="ARBA00022475"/>
    </source>
</evidence>
<evidence type="ECO:0000313" key="12">
    <source>
        <dbReference type="Proteomes" id="UP001152803"/>
    </source>
</evidence>
<dbReference type="PANTHER" id="PTHR16024:SF8">
    <property type="entry name" value="XK-RELATED PROTEIN 8"/>
    <property type="match status" value="1"/>
</dbReference>
<comment type="catalytic activity">
    <reaction evidence="8">
        <text>a 1,2-diacyl-sn-glycero-3-phospho-L-serine(in) = a 1,2-diacyl-sn-glycero-3-phospho-L-serine(out)</text>
        <dbReference type="Rhea" id="RHEA:38663"/>
        <dbReference type="ChEBI" id="CHEBI:57262"/>
    </reaction>
</comment>
<evidence type="ECO:0000256" key="7">
    <source>
        <dbReference type="ARBA" id="ARBA00023136"/>
    </source>
</evidence>
<dbReference type="Pfam" id="PF09815">
    <property type="entry name" value="XK-related"/>
    <property type="match status" value="1"/>
</dbReference>
<dbReference type="Proteomes" id="UP001152803">
    <property type="component" value="Unassembled WGS sequence"/>
</dbReference>
<dbReference type="GO" id="GO:0043652">
    <property type="term" value="P:engulfment of apoptotic cell"/>
    <property type="evidence" value="ECO:0007669"/>
    <property type="project" value="TreeGrafter"/>
</dbReference>
<keyword evidence="6 9" id="KW-1133">Transmembrane helix</keyword>
<reference evidence="11" key="1">
    <citation type="journal article" date="2023" name="Science">
        <title>Genome structures resolve the early diversification of teleost fishes.</title>
        <authorList>
            <person name="Parey E."/>
            <person name="Louis A."/>
            <person name="Montfort J."/>
            <person name="Bouchez O."/>
            <person name="Roques C."/>
            <person name="Iampietro C."/>
            <person name="Lluch J."/>
            <person name="Castinel A."/>
            <person name="Donnadieu C."/>
            <person name="Desvignes T."/>
            <person name="Floi Bucao C."/>
            <person name="Jouanno E."/>
            <person name="Wen M."/>
            <person name="Mejri S."/>
            <person name="Dirks R."/>
            <person name="Jansen H."/>
            <person name="Henkel C."/>
            <person name="Chen W.J."/>
            <person name="Zahm M."/>
            <person name="Cabau C."/>
            <person name="Klopp C."/>
            <person name="Thompson A.W."/>
            <person name="Robinson-Rechavi M."/>
            <person name="Braasch I."/>
            <person name="Lecointre G."/>
            <person name="Bobe J."/>
            <person name="Postlethwait J.H."/>
            <person name="Berthelot C."/>
            <person name="Roest Crollius H."/>
            <person name="Guiguen Y."/>
        </authorList>
    </citation>
    <scope>NUCLEOTIDE SEQUENCE</scope>
    <source>
        <strain evidence="11">Concon-B</strain>
    </source>
</reference>
<sequence>MDCPGFCRYTCLDFVFTVVGVFAYLCDVGSDLWVATEFYQHGDFAWFGLVIGLMALSSTVVHLFSWFWFKYDQELEDFKSQTSAERLLFGGGGRLKLSLLHAFQLGFLLRHVSAIEQGFGVWWWGEQASYAAYVTHDLSMLRLLEAFCESAPQLTLLLYIILRTGHARTMQSVSVCASSFSVAWTVVMYHRSLRRFLPQKAQQRWGASAVYFLWNLLLITPRLAALALFASALPCPAPAHFLCLWPALFLWAWLQRTSFMDSAGGEWLYRGAVATIWYFSWFNVAEGRSRGRGLIYHALMMTDSGILLGAWWGLRGAGLQQAYAVGVVIALPSAYLLGLLLKGLYYAYLHPKLRPLPAGEVPKLRPLPAGEEPKLCPLPAGEGPKLRPLPAREEDVPDGDTPFRSRPPQPGPSPSKLCNQRMARLASIFYTPLPVLPYARQPIRASPNGII</sequence>
<name>A0A9Q1I808_CONCO</name>
<keyword evidence="5" id="KW-0053">Apoptosis</keyword>
<gene>
    <name evidence="11" type="ORF">COCON_G00019460</name>
</gene>
<feature type="transmembrane region" description="Helical" evidence="9">
    <location>
        <begin position="209"/>
        <end position="230"/>
    </location>
</feature>
<feature type="transmembrane region" description="Helical" evidence="9">
    <location>
        <begin position="320"/>
        <end position="345"/>
    </location>
</feature>
<evidence type="ECO:0000256" key="8">
    <source>
        <dbReference type="ARBA" id="ARBA00024479"/>
    </source>
</evidence>
<evidence type="ECO:0000256" key="10">
    <source>
        <dbReference type="SAM" id="MobiDB-lite"/>
    </source>
</evidence>
<evidence type="ECO:0000256" key="2">
    <source>
        <dbReference type="ARBA" id="ARBA00008789"/>
    </source>
</evidence>
<dbReference type="InterPro" id="IPR050895">
    <property type="entry name" value="XK-related_scramblase"/>
</dbReference>
<keyword evidence="3" id="KW-1003">Cell membrane</keyword>
<evidence type="ECO:0000256" key="6">
    <source>
        <dbReference type="ARBA" id="ARBA00022989"/>
    </source>
</evidence>
<dbReference type="GO" id="GO:1902742">
    <property type="term" value="P:apoptotic process involved in development"/>
    <property type="evidence" value="ECO:0007669"/>
    <property type="project" value="TreeGrafter"/>
</dbReference>
<comment type="subcellular location">
    <subcellularLocation>
        <location evidence="1">Cell membrane</location>
        <topology evidence="1">Multi-pass membrane protein</topology>
    </subcellularLocation>
    <subcellularLocation>
        <location evidence="9">Membrane</location>
        <topology evidence="9">Multi-pass membrane protein</topology>
    </subcellularLocation>
</comment>
<proteinExistence type="inferred from homology"/>
<organism evidence="11 12">
    <name type="scientific">Conger conger</name>
    <name type="common">Conger eel</name>
    <name type="synonym">Muraena conger</name>
    <dbReference type="NCBI Taxonomy" id="82655"/>
    <lineage>
        <taxon>Eukaryota</taxon>
        <taxon>Metazoa</taxon>
        <taxon>Chordata</taxon>
        <taxon>Craniata</taxon>
        <taxon>Vertebrata</taxon>
        <taxon>Euteleostomi</taxon>
        <taxon>Actinopterygii</taxon>
        <taxon>Neopterygii</taxon>
        <taxon>Teleostei</taxon>
        <taxon>Anguilliformes</taxon>
        <taxon>Congridae</taxon>
        <taxon>Conger</taxon>
    </lineage>
</organism>
<evidence type="ECO:0000256" key="4">
    <source>
        <dbReference type="ARBA" id="ARBA00022692"/>
    </source>
</evidence>
<evidence type="ECO:0000313" key="11">
    <source>
        <dbReference type="EMBL" id="KAJ8289287.1"/>
    </source>
</evidence>
<keyword evidence="7 9" id="KW-0472">Membrane</keyword>
<dbReference type="GO" id="GO:0070782">
    <property type="term" value="P:phosphatidylserine exposure on apoptotic cell surface"/>
    <property type="evidence" value="ECO:0007669"/>
    <property type="project" value="TreeGrafter"/>
</dbReference>
<dbReference type="PANTHER" id="PTHR16024">
    <property type="entry name" value="XK-RELATED PROTEIN"/>
    <property type="match status" value="1"/>
</dbReference>
<accession>A0A9Q1I808</accession>
<dbReference type="InterPro" id="IPR018629">
    <property type="entry name" value="XK-rel"/>
</dbReference>
<comment type="similarity">
    <text evidence="2 9">Belongs to the XK family.</text>
</comment>
<keyword evidence="4 9" id="KW-0812">Transmembrane</keyword>
<protein>
    <recommendedName>
        <fullName evidence="9">XK-related protein</fullName>
    </recommendedName>
</protein>
<keyword evidence="12" id="KW-1185">Reference proteome</keyword>
<evidence type="ECO:0000256" key="5">
    <source>
        <dbReference type="ARBA" id="ARBA00022703"/>
    </source>
</evidence>
<evidence type="ECO:0000256" key="9">
    <source>
        <dbReference type="RuleBase" id="RU910716"/>
    </source>
</evidence>
<dbReference type="GO" id="GO:0005886">
    <property type="term" value="C:plasma membrane"/>
    <property type="evidence" value="ECO:0007669"/>
    <property type="project" value="UniProtKB-SubCell"/>
</dbReference>
<dbReference type="EMBL" id="JAFJMO010000001">
    <property type="protein sequence ID" value="KAJ8289287.1"/>
    <property type="molecule type" value="Genomic_DNA"/>
</dbReference>